<gene>
    <name evidence="1" type="ORF">GCM10023156_29190</name>
</gene>
<sequence>MSSVSTDYLADRRELLRQQADDVQAAERLATIAAEQDHRRQRLLAVGYSADDADAIEAIRKEVEFAVLTAMAQCRRVWIDRGVLRVEESREAKFEERLSPFNVRYTGHRCTVAAVVFVRLSGGHNGR</sequence>
<dbReference type="RefSeq" id="WP_345323137.1">
    <property type="nucleotide sequence ID" value="NZ_BAABGA010000035.1"/>
</dbReference>
<protein>
    <submittedName>
        <fullName evidence="1">Uncharacterized protein</fullName>
    </submittedName>
</protein>
<dbReference type="EMBL" id="BAABGA010000035">
    <property type="protein sequence ID" value="GAA4455351.1"/>
    <property type="molecule type" value="Genomic_DNA"/>
</dbReference>
<keyword evidence="2" id="KW-1185">Reference proteome</keyword>
<proteinExistence type="predicted"/>
<dbReference type="Proteomes" id="UP001500840">
    <property type="component" value="Unassembled WGS sequence"/>
</dbReference>
<reference evidence="2" key="1">
    <citation type="journal article" date="2019" name="Int. J. Syst. Evol. Microbiol.">
        <title>The Global Catalogue of Microorganisms (GCM) 10K type strain sequencing project: providing services to taxonomists for standard genome sequencing and annotation.</title>
        <authorList>
            <consortium name="The Broad Institute Genomics Platform"/>
            <consortium name="The Broad Institute Genome Sequencing Center for Infectious Disease"/>
            <person name="Wu L."/>
            <person name="Ma J."/>
        </authorList>
    </citation>
    <scope>NUCLEOTIDE SEQUENCE [LARGE SCALE GENOMIC DNA]</scope>
    <source>
        <strain evidence="2">JCM 17759</strain>
    </source>
</reference>
<organism evidence="1 2">
    <name type="scientific">Novipirellula rosea</name>
    <dbReference type="NCBI Taxonomy" id="1031540"/>
    <lineage>
        <taxon>Bacteria</taxon>
        <taxon>Pseudomonadati</taxon>
        <taxon>Planctomycetota</taxon>
        <taxon>Planctomycetia</taxon>
        <taxon>Pirellulales</taxon>
        <taxon>Pirellulaceae</taxon>
        <taxon>Novipirellula</taxon>
    </lineage>
</organism>
<evidence type="ECO:0000313" key="1">
    <source>
        <dbReference type="EMBL" id="GAA4455351.1"/>
    </source>
</evidence>
<evidence type="ECO:0000313" key="2">
    <source>
        <dbReference type="Proteomes" id="UP001500840"/>
    </source>
</evidence>
<comment type="caution">
    <text evidence="1">The sequence shown here is derived from an EMBL/GenBank/DDBJ whole genome shotgun (WGS) entry which is preliminary data.</text>
</comment>
<name>A0ABP8MV28_9BACT</name>
<accession>A0ABP8MV28</accession>